<evidence type="ECO:0000256" key="12">
    <source>
        <dbReference type="ARBA" id="ARBA00022801"/>
    </source>
</evidence>
<feature type="binding site" evidence="25">
    <location>
        <position position="304"/>
    </location>
    <ligand>
        <name>Mg(2+)</name>
        <dbReference type="ChEBI" id="CHEBI:18420"/>
        <label>2</label>
    </ligand>
</feature>
<evidence type="ECO:0000256" key="6">
    <source>
        <dbReference type="ARBA" id="ARBA00011245"/>
    </source>
</evidence>
<reference evidence="26" key="1">
    <citation type="journal article" date="2024" name="Gigascience">
        <title>Chromosome-level genome of the poultry shaft louse Menopon gallinae provides insight into the host-switching and adaptive evolution of parasitic lice.</title>
        <authorList>
            <person name="Xu Y."/>
            <person name="Ma L."/>
            <person name="Liu S."/>
            <person name="Liang Y."/>
            <person name="Liu Q."/>
            <person name="He Z."/>
            <person name="Tian L."/>
            <person name="Duan Y."/>
            <person name="Cai W."/>
            <person name="Li H."/>
            <person name="Song F."/>
        </authorList>
    </citation>
    <scope>NUCLEOTIDE SEQUENCE</scope>
    <source>
        <strain evidence="26">Cailab_2023a</strain>
    </source>
</reference>
<dbReference type="AlphaFoldDB" id="A0AAW2HKC6"/>
<feature type="binding site" evidence="25">
    <location>
        <position position="301"/>
    </location>
    <ligand>
        <name>Mg(2+)</name>
        <dbReference type="ChEBI" id="CHEBI:18420"/>
        <label>1</label>
    </ligand>
</feature>
<sequence>MAVVDREMLRSKFRGSLVGALIGDCFGAPYENEAAVSKRQLQSYFEKLDGPYFKGPYKPYTDDTAMTKCIASSLVANKDVNPTDLAKRFVTEYKNSPRRGYGQNVVVVFEKLLLSKFADPFGPAKEQFDGRGSHGNGAAMRIAPVSLFYHNDRGKLIEMVRKVSSITHSHKLGINGAVLQSLTIQKCLQMNPEQKIDVQNFASDLIKEMKEIERDETHEELNLEPRYSYENQLMLMLELLKKERHPSNEEVVESLGNYVSGIFSVPTAIYSFLKAQNSIPDIDTDNPFRRTIQYAISLGGDTDTIASMAGAIAGAYFGHEIIGESMQKHCEYINETIESADSLFSIAVK</sequence>
<keyword evidence="12" id="KW-0378">Hydrolase</keyword>
<evidence type="ECO:0000256" key="4">
    <source>
        <dbReference type="ARBA" id="ARBA00004496"/>
    </source>
</evidence>
<evidence type="ECO:0000256" key="18">
    <source>
        <dbReference type="ARBA" id="ARBA00042398"/>
    </source>
</evidence>
<evidence type="ECO:0000256" key="8">
    <source>
        <dbReference type="ARBA" id="ARBA00022454"/>
    </source>
</evidence>
<evidence type="ECO:0000256" key="5">
    <source>
        <dbReference type="ARBA" id="ARBA00010702"/>
    </source>
</evidence>
<evidence type="ECO:0000256" key="3">
    <source>
        <dbReference type="ARBA" id="ARBA00004305"/>
    </source>
</evidence>
<feature type="binding site" evidence="25">
    <location>
        <position position="61"/>
    </location>
    <ligand>
        <name>Mg(2+)</name>
        <dbReference type="ChEBI" id="CHEBI:18420"/>
        <label>1</label>
    </ligand>
</feature>
<proteinExistence type="inferred from homology"/>
<evidence type="ECO:0000256" key="23">
    <source>
        <dbReference type="ARBA" id="ARBA00043193"/>
    </source>
</evidence>
<evidence type="ECO:0000256" key="20">
    <source>
        <dbReference type="ARBA" id="ARBA00042722"/>
    </source>
</evidence>
<comment type="cofactor">
    <cofactor evidence="25">
        <name>Mg(2+)</name>
        <dbReference type="ChEBI" id="CHEBI:18420"/>
    </cofactor>
    <text evidence="25">Binds 2 magnesium ions per subunit.</text>
</comment>
<evidence type="ECO:0000256" key="24">
    <source>
        <dbReference type="ARBA" id="ARBA00049015"/>
    </source>
</evidence>
<dbReference type="GO" id="GO:0006281">
    <property type="term" value="P:DNA repair"/>
    <property type="evidence" value="ECO:0007669"/>
    <property type="project" value="UniProtKB-KW"/>
</dbReference>
<keyword evidence="16" id="KW-0539">Nucleus</keyword>
<dbReference type="InterPro" id="IPR036705">
    <property type="entry name" value="Ribosyl_crysJ1_sf"/>
</dbReference>
<keyword evidence="13 25" id="KW-0460">Magnesium</keyword>
<comment type="catalytic activity">
    <reaction evidence="24">
        <text>alpha-NAD(+) + H2O = ADP-D-ribose + nicotinamide + H(+)</text>
        <dbReference type="Rhea" id="RHEA:68792"/>
        <dbReference type="ChEBI" id="CHEBI:15377"/>
        <dbReference type="ChEBI" id="CHEBI:15378"/>
        <dbReference type="ChEBI" id="CHEBI:17154"/>
        <dbReference type="ChEBI" id="CHEBI:57967"/>
        <dbReference type="ChEBI" id="CHEBI:77017"/>
    </reaction>
</comment>
<comment type="subcellular location">
    <subcellularLocation>
        <location evidence="2">Chromosome</location>
    </subcellularLocation>
    <subcellularLocation>
        <location evidence="4">Cytoplasm</location>
    </subcellularLocation>
    <subcellularLocation>
        <location evidence="3">Mitochondrion matrix</location>
    </subcellularLocation>
    <subcellularLocation>
        <location evidence="1">Nucleus</location>
    </subcellularLocation>
</comment>
<evidence type="ECO:0000256" key="13">
    <source>
        <dbReference type="ARBA" id="ARBA00022842"/>
    </source>
</evidence>
<dbReference type="EMBL" id="JARGDH010000004">
    <property type="protein sequence ID" value="KAL0270197.1"/>
    <property type="molecule type" value="Genomic_DNA"/>
</dbReference>
<dbReference type="GO" id="GO:0005759">
    <property type="term" value="C:mitochondrial matrix"/>
    <property type="evidence" value="ECO:0007669"/>
    <property type="project" value="UniProtKB-SubCell"/>
</dbReference>
<dbReference type="GO" id="GO:0046872">
    <property type="term" value="F:metal ion binding"/>
    <property type="evidence" value="ECO:0007669"/>
    <property type="project" value="UniProtKB-KW"/>
</dbReference>
<keyword evidence="15" id="KW-0234">DNA repair</keyword>
<evidence type="ECO:0000256" key="7">
    <source>
        <dbReference type="ARBA" id="ARBA00012255"/>
    </source>
</evidence>
<comment type="caution">
    <text evidence="26">The sequence shown here is derived from an EMBL/GenBank/DDBJ whole genome shotgun (WGS) entry which is preliminary data.</text>
</comment>
<comment type="similarity">
    <text evidence="5">Belongs to the ADP-ribosylglycohydrolase family.</text>
</comment>
<evidence type="ECO:0000256" key="21">
    <source>
        <dbReference type="ARBA" id="ARBA00042850"/>
    </source>
</evidence>
<evidence type="ECO:0000256" key="10">
    <source>
        <dbReference type="ARBA" id="ARBA00022723"/>
    </source>
</evidence>
<gene>
    <name evidence="26" type="ORF">PYX00_007680</name>
</gene>
<accession>A0AAW2HKC6</accession>
<dbReference type="InterPro" id="IPR050792">
    <property type="entry name" value="ADP-ribosylglycohydrolase"/>
</dbReference>
<feature type="binding site" evidence="25">
    <location>
        <position position="63"/>
    </location>
    <ligand>
        <name>Mg(2+)</name>
        <dbReference type="ChEBI" id="CHEBI:18420"/>
        <label>1</label>
    </ligand>
</feature>
<dbReference type="SUPFAM" id="SSF101478">
    <property type="entry name" value="ADP-ribosylglycohydrolase"/>
    <property type="match status" value="1"/>
</dbReference>
<keyword evidence="9" id="KW-0963">Cytoplasm</keyword>
<evidence type="ECO:0000256" key="1">
    <source>
        <dbReference type="ARBA" id="ARBA00004123"/>
    </source>
</evidence>
<dbReference type="FunFam" id="1.10.4080.10:FF:000001">
    <property type="entry name" value="ADP-ribose glycohydrolase ARH3"/>
    <property type="match status" value="1"/>
</dbReference>
<evidence type="ECO:0000256" key="25">
    <source>
        <dbReference type="PIRSR" id="PIRSR605502-1"/>
    </source>
</evidence>
<dbReference type="GO" id="GO:0004649">
    <property type="term" value="F:poly(ADP-ribose) glycohydrolase activity"/>
    <property type="evidence" value="ECO:0007669"/>
    <property type="project" value="UniProtKB-EC"/>
</dbReference>
<feature type="binding site" evidence="25">
    <location>
        <position position="303"/>
    </location>
    <ligand>
        <name>Mg(2+)</name>
        <dbReference type="ChEBI" id="CHEBI:18420"/>
        <label>1</label>
    </ligand>
</feature>
<keyword evidence="8" id="KW-0158">Chromosome</keyword>
<dbReference type="Pfam" id="PF03747">
    <property type="entry name" value="ADP_ribosyl_GH"/>
    <property type="match status" value="1"/>
</dbReference>
<name>A0AAW2HKC6_9NEOP</name>
<evidence type="ECO:0000256" key="2">
    <source>
        <dbReference type="ARBA" id="ARBA00004286"/>
    </source>
</evidence>
<keyword evidence="14" id="KW-0496">Mitochondrion</keyword>
<evidence type="ECO:0000256" key="14">
    <source>
        <dbReference type="ARBA" id="ARBA00023128"/>
    </source>
</evidence>
<organism evidence="26">
    <name type="scientific">Menopon gallinae</name>
    <name type="common">poultry shaft louse</name>
    <dbReference type="NCBI Taxonomy" id="328185"/>
    <lineage>
        <taxon>Eukaryota</taxon>
        <taxon>Metazoa</taxon>
        <taxon>Ecdysozoa</taxon>
        <taxon>Arthropoda</taxon>
        <taxon>Hexapoda</taxon>
        <taxon>Insecta</taxon>
        <taxon>Pterygota</taxon>
        <taxon>Neoptera</taxon>
        <taxon>Paraneoptera</taxon>
        <taxon>Psocodea</taxon>
        <taxon>Troctomorpha</taxon>
        <taxon>Phthiraptera</taxon>
        <taxon>Amblycera</taxon>
        <taxon>Menoponidae</taxon>
        <taxon>Menopon</taxon>
    </lineage>
</organism>
<evidence type="ECO:0000256" key="22">
    <source>
        <dbReference type="ARBA" id="ARBA00043187"/>
    </source>
</evidence>
<evidence type="ECO:0000313" key="26">
    <source>
        <dbReference type="EMBL" id="KAL0270197.1"/>
    </source>
</evidence>
<dbReference type="Gene3D" id="1.10.4080.10">
    <property type="entry name" value="ADP-ribosylation/Crystallin J1"/>
    <property type="match status" value="1"/>
</dbReference>
<evidence type="ECO:0000256" key="16">
    <source>
        <dbReference type="ARBA" id="ARBA00023242"/>
    </source>
</evidence>
<evidence type="ECO:0000256" key="9">
    <source>
        <dbReference type="ARBA" id="ARBA00022490"/>
    </source>
</evidence>
<dbReference type="GO" id="GO:0140290">
    <property type="term" value="P:peptidyl-serine ADP-deribosylation"/>
    <property type="evidence" value="ECO:0007669"/>
    <property type="project" value="UniProtKB-ARBA"/>
</dbReference>
<keyword evidence="11" id="KW-0227">DNA damage</keyword>
<dbReference type="EC" id="3.2.1.143" evidence="7"/>
<protein>
    <recommendedName>
        <fullName evidence="17">ADP-ribosylhydrolase ARH3</fullName>
        <ecNumber evidence="7">3.2.1.143</ecNumber>
    </recommendedName>
    <alternativeName>
        <fullName evidence="18">ADP-ribose glycohydrolase ARH3</fullName>
    </alternativeName>
    <alternativeName>
        <fullName evidence="19">ADP-ribosylhydrolase 3</fullName>
    </alternativeName>
    <alternativeName>
        <fullName evidence="22">O-acetyl-ADP-ribose deacetylase ARH3</fullName>
    </alternativeName>
    <alternativeName>
        <fullName evidence="23">Poly(ADP-ribose) glycohydrolase ARH3</fullName>
    </alternativeName>
    <alternativeName>
        <fullName evidence="21">[Protein ADP-ribosylarginine] hydrolase-like protein 2</fullName>
    </alternativeName>
    <alternativeName>
        <fullName evidence="20">[Protein ADP-ribosylserine] hydrolase</fullName>
    </alternativeName>
</protein>
<evidence type="ECO:0000256" key="19">
    <source>
        <dbReference type="ARBA" id="ARBA00042471"/>
    </source>
</evidence>
<dbReference type="PANTHER" id="PTHR16222:SF24">
    <property type="entry name" value="ADP-RIBOSYLHYDROLASE ARH3"/>
    <property type="match status" value="1"/>
</dbReference>
<dbReference type="InterPro" id="IPR005502">
    <property type="entry name" value="Ribosyl_crysJ1"/>
</dbReference>
<evidence type="ECO:0000256" key="11">
    <source>
        <dbReference type="ARBA" id="ARBA00022763"/>
    </source>
</evidence>
<evidence type="ECO:0000256" key="17">
    <source>
        <dbReference type="ARBA" id="ARBA00041057"/>
    </source>
</evidence>
<keyword evidence="10 25" id="KW-0479">Metal-binding</keyword>
<evidence type="ECO:0000256" key="15">
    <source>
        <dbReference type="ARBA" id="ARBA00023204"/>
    </source>
</evidence>
<feature type="binding site" evidence="25">
    <location>
        <position position="62"/>
    </location>
    <ligand>
        <name>Mg(2+)</name>
        <dbReference type="ChEBI" id="CHEBI:18420"/>
        <label>1</label>
    </ligand>
</feature>
<comment type="subunit">
    <text evidence="6">Monomer.</text>
</comment>
<dbReference type="GO" id="GO:0005634">
    <property type="term" value="C:nucleus"/>
    <property type="evidence" value="ECO:0007669"/>
    <property type="project" value="UniProtKB-SubCell"/>
</dbReference>
<dbReference type="GO" id="GO:0005694">
    <property type="term" value="C:chromosome"/>
    <property type="evidence" value="ECO:0007669"/>
    <property type="project" value="UniProtKB-SubCell"/>
</dbReference>
<dbReference type="PANTHER" id="PTHR16222">
    <property type="entry name" value="ADP-RIBOSYLGLYCOHYDROLASE"/>
    <property type="match status" value="1"/>
</dbReference>